<feature type="region of interest" description="Disordered" evidence="1">
    <location>
        <begin position="439"/>
        <end position="476"/>
    </location>
</feature>
<reference evidence="4" key="1">
    <citation type="journal article" date="2020" name="Stud. Mycol.">
        <title>101 Dothideomycetes genomes: a test case for predicting lifestyles and emergence of pathogens.</title>
        <authorList>
            <person name="Haridas S."/>
            <person name="Albert R."/>
            <person name="Binder M."/>
            <person name="Bloem J."/>
            <person name="Labutti K."/>
            <person name="Salamov A."/>
            <person name="Andreopoulos B."/>
            <person name="Baker S."/>
            <person name="Barry K."/>
            <person name="Bills G."/>
            <person name="Bluhm B."/>
            <person name="Cannon C."/>
            <person name="Castanera R."/>
            <person name="Culley D."/>
            <person name="Daum C."/>
            <person name="Ezra D."/>
            <person name="Gonzalez J."/>
            <person name="Henrissat B."/>
            <person name="Kuo A."/>
            <person name="Liang C."/>
            <person name="Lipzen A."/>
            <person name="Lutzoni F."/>
            <person name="Magnuson J."/>
            <person name="Mondo S."/>
            <person name="Nolan M."/>
            <person name="Ohm R."/>
            <person name="Pangilinan J."/>
            <person name="Park H.-J."/>
            <person name="Ramirez L."/>
            <person name="Alfaro M."/>
            <person name="Sun H."/>
            <person name="Tritt A."/>
            <person name="Yoshinaga Y."/>
            <person name="Zwiers L.-H."/>
            <person name="Turgeon B."/>
            <person name="Goodwin S."/>
            <person name="Spatafora J."/>
            <person name="Crous P."/>
            <person name="Grigoriev I."/>
        </authorList>
    </citation>
    <scope>NUCLEOTIDE SEQUENCE</scope>
    <source>
        <strain evidence="4">CBS 110217</strain>
    </source>
</reference>
<evidence type="ECO:0000313" key="5">
    <source>
        <dbReference type="Proteomes" id="UP000799777"/>
    </source>
</evidence>
<dbReference type="OrthoDB" id="5279008at2759"/>
<feature type="chain" id="PRO_5040201792" description="F-box domain-containing protein" evidence="2">
    <location>
        <begin position="18"/>
        <end position="476"/>
    </location>
</feature>
<evidence type="ECO:0000256" key="2">
    <source>
        <dbReference type="SAM" id="SignalP"/>
    </source>
</evidence>
<gene>
    <name evidence="4" type="ORF">EK21DRAFT_94173</name>
</gene>
<dbReference type="AlphaFoldDB" id="A0A9P4GX57"/>
<keyword evidence="2" id="KW-0732">Signal</keyword>
<proteinExistence type="predicted"/>
<feature type="compositionally biased region" description="Acidic residues" evidence="1">
    <location>
        <begin position="441"/>
        <end position="476"/>
    </location>
</feature>
<name>A0A9P4GX57_9PLEO</name>
<evidence type="ECO:0000313" key="4">
    <source>
        <dbReference type="EMBL" id="KAF2024323.1"/>
    </source>
</evidence>
<feature type="domain" description="F-box" evidence="3">
    <location>
        <begin position="1"/>
        <end position="50"/>
    </location>
</feature>
<feature type="signal peptide" evidence="2">
    <location>
        <begin position="1"/>
        <end position="17"/>
    </location>
</feature>
<keyword evidence="5" id="KW-1185">Reference proteome</keyword>
<dbReference type="Proteomes" id="UP000799777">
    <property type="component" value="Unassembled WGS sequence"/>
</dbReference>
<sequence>MASLLGLPLELLVAVSSHLTTPDLGALRLTCKQVEKSLYEWFAGEFFTKKQFMLTCKSLQAFIDISKHVGFSNKLTHVIIATNAYMDIPLRFRDSEAAERYIQGAEDQKALLSTGVVREMLTEAFQNLENLHTVGIRDFNNGKRRRDGLGASWSSWGATTVYKETGIELQFAGQVMHGIDFTHRAYQNLIYALGKAGRAPQELEVLLRRSSLPDSAFRMPDFLQPVIDPVLGSLKTLLLRVDVISRSMHTHTNGTSVDMKAGEQLRSFLGRTPNLEHLRLNLQKYQITENEEFLGWLGRPAPAPGSQLLPVSLRKLRRLELGHFTARPEVILRVIVNFSFTLEDLSLWRMTLTIGTGIAYASNPNLWADVFTRMTQMSTLKLKSMKAGFLSQDHVHVQFKDPEDKDAQPQVSKEYAGKKMATFLQKLVNEVFVLWLPEVVHDDDDEDEDEDEDEAEDMVDEEDELEEDENGDDDDE</sequence>
<dbReference type="Pfam" id="PF00646">
    <property type="entry name" value="F-box"/>
    <property type="match status" value="1"/>
</dbReference>
<comment type="caution">
    <text evidence="4">The sequence shown here is derived from an EMBL/GenBank/DDBJ whole genome shotgun (WGS) entry which is preliminary data.</text>
</comment>
<protein>
    <recommendedName>
        <fullName evidence="3">F-box domain-containing protein</fullName>
    </recommendedName>
</protein>
<dbReference type="EMBL" id="ML978299">
    <property type="protein sequence ID" value="KAF2024323.1"/>
    <property type="molecule type" value="Genomic_DNA"/>
</dbReference>
<evidence type="ECO:0000259" key="3">
    <source>
        <dbReference type="PROSITE" id="PS50181"/>
    </source>
</evidence>
<evidence type="ECO:0000256" key="1">
    <source>
        <dbReference type="SAM" id="MobiDB-lite"/>
    </source>
</evidence>
<dbReference type="PROSITE" id="PS50181">
    <property type="entry name" value="FBOX"/>
    <property type="match status" value="1"/>
</dbReference>
<accession>A0A9P4GX57</accession>
<organism evidence="4 5">
    <name type="scientific">Setomelanomma holmii</name>
    <dbReference type="NCBI Taxonomy" id="210430"/>
    <lineage>
        <taxon>Eukaryota</taxon>
        <taxon>Fungi</taxon>
        <taxon>Dikarya</taxon>
        <taxon>Ascomycota</taxon>
        <taxon>Pezizomycotina</taxon>
        <taxon>Dothideomycetes</taxon>
        <taxon>Pleosporomycetidae</taxon>
        <taxon>Pleosporales</taxon>
        <taxon>Pleosporineae</taxon>
        <taxon>Phaeosphaeriaceae</taxon>
        <taxon>Setomelanomma</taxon>
    </lineage>
</organism>
<dbReference type="InterPro" id="IPR001810">
    <property type="entry name" value="F-box_dom"/>
</dbReference>